<accession>A0AAV9A9L3</accession>
<name>A0AAV9A9L3_ACOGR</name>
<dbReference type="EMBL" id="JAUJYN010000011">
    <property type="protein sequence ID" value="KAK1260751.1"/>
    <property type="molecule type" value="Genomic_DNA"/>
</dbReference>
<gene>
    <name evidence="1" type="ORF">QJS04_geneDACA013352</name>
</gene>
<organism evidence="1 2">
    <name type="scientific">Acorus gramineus</name>
    <name type="common">Dwarf sweet flag</name>
    <dbReference type="NCBI Taxonomy" id="55184"/>
    <lineage>
        <taxon>Eukaryota</taxon>
        <taxon>Viridiplantae</taxon>
        <taxon>Streptophyta</taxon>
        <taxon>Embryophyta</taxon>
        <taxon>Tracheophyta</taxon>
        <taxon>Spermatophyta</taxon>
        <taxon>Magnoliopsida</taxon>
        <taxon>Liliopsida</taxon>
        <taxon>Acoraceae</taxon>
        <taxon>Acorus</taxon>
    </lineage>
</organism>
<reference evidence="1" key="1">
    <citation type="journal article" date="2023" name="Nat. Commun.">
        <title>Diploid and tetraploid genomes of Acorus and the evolution of monocots.</title>
        <authorList>
            <person name="Ma L."/>
            <person name="Liu K.W."/>
            <person name="Li Z."/>
            <person name="Hsiao Y.Y."/>
            <person name="Qi Y."/>
            <person name="Fu T."/>
            <person name="Tang G.D."/>
            <person name="Zhang D."/>
            <person name="Sun W.H."/>
            <person name="Liu D.K."/>
            <person name="Li Y."/>
            <person name="Chen G.Z."/>
            <person name="Liu X.D."/>
            <person name="Liao X.Y."/>
            <person name="Jiang Y.T."/>
            <person name="Yu X."/>
            <person name="Hao Y."/>
            <person name="Huang J."/>
            <person name="Zhao X.W."/>
            <person name="Ke S."/>
            <person name="Chen Y.Y."/>
            <person name="Wu W.L."/>
            <person name="Hsu J.L."/>
            <person name="Lin Y.F."/>
            <person name="Huang M.D."/>
            <person name="Li C.Y."/>
            <person name="Huang L."/>
            <person name="Wang Z.W."/>
            <person name="Zhao X."/>
            <person name="Zhong W.Y."/>
            <person name="Peng D.H."/>
            <person name="Ahmad S."/>
            <person name="Lan S."/>
            <person name="Zhang J.S."/>
            <person name="Tsai W.C."/>
            <person name="Van de Peer Y."/>
            <person name="Liu Z.J."/>
        </authorList>
    </citation>
    <scope>NUCLEOTIDE SEQUENCE</scope>
    <source>
        <strain evidence="1">SCP</strain>
    </source>
</reference>
<evidence type="ECO:0000313" key="2">
    <source>
        <dbReference type="Proteomes" id="UP001179952"/>
    </source>
</evidence>
<comment type="caution">
    <text evidence="1">The sequence shown here is derived from an EMBL/GenBank/DDBJ whole genome shotgun (WGS) entry which is preliminary data.</text>
</comment>
<reference evidence="1" key="2">
    <citation type="submission" date="2023-06" db="EMBL/GenBank/DDBJ databases">
        <authorList>
            <person name="Ma L."/>
            <person name="Liu K.-W."/>
            <person name="Li Z."/>
            <person name="Hsiao Y.-Y."/>
            <person name="Qi Y."/>
            <person name="Fu T."/>
            <person name="Tang G."/>
            <person name="Zhang D."/>
            <person name="Sun W.-H."/>
            <person name="Liu D.-K."/>
            <person name="Li Y."/>
            <person name="Chen G.-Z."/>
            <person name="Liu X.-D."/>
            <person name="Liao X.-Y."/>
            <person name="Jiang Y.-T."/>
            <person name="Yu X."/>
            <person name="Hao Y."/>
            <person name="Huang J."/>
            <person name="Zhao X.-W."/>
            <person name="Ke S."/>
            <person name="Chen Y.-Y."/>
            <person name="Wu W.-L."/>
            <person name="Hsu J.-L."/>
            <person name="Lin Y.-F."/>
            <person name="Huang M.-D."/>
            <person name="Li C.-Y."/>
            <person name="Huang L."/>
            <person name="Wang Z.-W."/>
            <person name="Zhao X."/>
            <person name="Zhong W.-Y."/>
            <person name="Peng D.-H."/>
            <person name="Ahmad S."/>
            <person name="Lan S."/>
            <person name="Zhang J.-S."/>
            <person name="Tsai W.-C."/>
            <person name="Van De Peer Y."/>
            <person name="Liu Z.-J."/>
        </authorList>
    </citation>
    <scope>NUCLEOTIDE SEQUENCE</scope>
    <source>
        <strain evidence="1">SCP</strain>
        <tissue evidence="1">Leaves</tissue>
    </source>
</reference>
<proteinExistence type="predicted"/>
<keyword evidence="2" id="KW-1185">Reference proteome</keyword>
<dbReference type="Proteomes" id="UP001179952">
    <property type="component" value="Unassembled WGS sequence"/>
</dbReference>
<evidence type="ECO:0000313" key="1">
    <source>
        <dbReference type="EMBL" id="KAK1260751.1"/>
    </source>
</evidence>
<sequence length="50" mass="5742">MPEWVEAVGEYRVDIGIPVRDVVLSRDLDHANVHDLCSSRSEVDFENEKD</sequence>
<dbReference type="AlphaFoldDB" id="A0AAV9A9L3"/>
<protein>
    <submittedName>
        <fullName evidence="1">Uncharacterized protein</fullName>
    </submittedName>
</protein>